<reference evidence="1" key="1">
    <citation type="submission" date="2020-08" db="EMBL/GenBank/DDBJ databases">
        <title>Genome public.</title>
        <authorList>
            <person name="Liu C."/>
            <person name="Sun Q."/>
        </authorList>
    </citation>
    <scope>NUCLEOTIDE SEQUENCE</scope>
    <source>
        <strain evidence="1">NSJ-53</strain>
    </source>
</reference>
<proteinExistence type="predicted"/>
<protein>
    <submittedName>
        <fullName evidence="1">Uncharacterized protein</fullName>
    </submittedName>
</protein>
<comment type="caution">
    <text evidence="1">The sequence shown here is derived from an EMBL/GenBank/DDBJ whole genome shotgun (WGS) entry which is preliminary data.</text>
</comment>
<organism evidence="1 2">
    <name type="scientific">Gehongia tenuis</name>
    <dbReference type="NCBI Taxonomy" id="2763655"/>
    <lineage>
        <taxon>Bacteria</taxon>
        <taxon>Bacillati</taxon>
        <taxon>Bacillota</taxon>
        <taxon>Clostridia</taxon>
        <taxon>Christensenellales</taxon>
        <taxon>Christensenellaceae</taxon>
        <taxon>Gehongia</taxon>
    </lineage>
</organism>
<name>A0A926D685_9FIRM</name>
<accession>A0A926D685</accession>
<evidence type="ECO:0000313" key="2">
    <source>
        <dbReference type="Proteomes" id="UP000623172"/>
    </source>
</evidence>
<evidence type="ECO:0000313" key="1">
    <source>
        <dbReference type="EMBL" id="MBC8532149.1"/>
    </source>
</evidence>
<keyword evidence="2" id="KW-1185">Reference proteome</keyword>
<dbReference type="AlphaFoldDB" id="A0A926D685"/>
<dbReference type="EMBL" id="JACRSR010000004">
    <property type="protein sequence ID" value="MBC8532149.1"/>
    <property type="molecule type" value="Genomic_DNA"/>
</dbReference>
<dbReference type="RefSeq" id="WP_249317260.1">
    <property type="nucleotide sequence ID" value="NZ_JACRSR010000004.1"/>
</dbReference>
<dbReference type="Proteomes" id="UP000623172">
    <property type="component" value="Unassembled WGS sequence"/>
</dbReference>
<gene>
    <name evidence="1" type="ORF">H8696_09850</name>
</gene>
<sequence>MRDIRITGHELMTLKEADYKSMLSVACLMELLVEKGILSEDEIAAKAREISTFAFSS</sequence>